<feature type="transmembrane region" description="Helical" evidence="7">
    <location>
        <begin position="431"/>
        <end position="448"/>
    </location>
</feature>
<accession>A0A5C5FSF2</accession>
<dbReference type="PROSITE" id="PS00218">
    <property type="entry name" value="AMINO_ACID_PERMEASE_1"/>
    <property type="match status" value="1"/>
</dbReference>
<dbReference type="EMBL" id="SOZI01000125">
    <property type="protein sequence ID" value="TNY18711.1"/>
    <property type="molecule type" value="Genomic_DNA"/>
</dbReference>
<evidence type="ECO:0000256" key="7">
    <source>
        <dbReference type="SAM" id="Phobius"/>
    </source>
</evidence>
<dbReference type="OrthoDB" id="3900342at2759"/>
<dbReference type="STRING" id="5288.A0A5C5FSF2"/>
<dbReference type="PANTHER" id="PTHR43341:SF20">
    <property type="entry name" value="AAT FAMILY AMINO ACID TRANSPORTER"/>
    <property type="match status" value="1"/>
</dbReference>
<dbReference type="PANTHER" id="PTHR43341">
    <property type="entry name" value="AMINO ACID PERMEASE"/>
    <property type="match status" value="1"/>
</dbReference>
<feature type="transmembrane region" description="Helical" evidence="7">
    <location>
        <begin position="68"/>
        <end position="98"/>
    </location>
</feature>
<dbReference type="Gene3D" id="1.20.1740.10">
    <property type="entry name" value="Amino acid/polyamine transporter I"/>
    <property type="match status" value="1"/>
</dbReference>
<dbReference type="Pfam" id="PF00324">
    <property type="entry name" value="AA_permease"/>
    <property type="match status" value="1"/>
</dbReference>
<keyword evidence="5 7" id="KW-1133">Transmembrane helix</keyword>
<feature type="transmembrane region" description="Helical" evidence="7">
    <location>
        <begin position="104"/>
        <end position="121"/>
    </location>
</feature>
<keyword evidence="10" id="KW-1185">Reference proteome</keyword>
<feature type="transmembrane region" description="Helical" evidence="7">
    <location>
        <begin position="26"/>
        <end position="47"/>
    </location>
</feature>
<dbReference type="Proteomes" id="UP000311382">
    <property type="component" value="Unassembled WGS sequence"/>
</dbReference>
<evidence type="ECO:0000313" key="10">
    <source>
        <dbReference type="Proteomes" id="UP000311382"/>
    </source>
</evidence>
<feature type="domain" description="Amino acid permease/ SLC12A" evidence="8">
    <location>
        <begin position="1"/>
        <end position="459"/>
    </location>
</feature>
<evidence type="ECO:0000256" key="6">
    <source>
        <dbReference type="ARBA" id="ARBA00023136"/>
    </source>
</evidence>
<feature type="transmembrane region" description="Helical" evidence="7">
    <location>
        <begin position="226"/>
        <end position="246"/>
    </location>
</feature>
<sequence length="491" mass="52345">MGGVIGTGLFLGTAQSLSMAGPLGLLLAFALVGALVWAMMISLGEMISHLPLAGGHVTLASRLVDPAFGLAVGWTYAANWLLVLPAELAAAATLISFWSNANPAGYIAALWVTVTLINVGGTRVFGELEYWFAAIKIITIIGLLILSIVITSGGVPNTDPIGFSYWRHPGPFVQFLGIKGAVGRFAGFIAVLPKAAFAYVGVEIPSIAAGEARNPSRSIPRAIRRISFRIGLFYIAGTFAIGLIVASNDPALARNDGTALSSPFVVAIDRVGINALPSIVNAAFLTSATSAASSGLYTASRCLYGLALNDNAPPVFARLNRYGLPYVAVLTGVVFGSLAFMSAGSHDAAVVFNWLSAFCSVGGLLSWASICFCYIRFYHAAKAQDITRDFFPYRAPFQPYAAYVALVGFSTILLVQGFYLLIPGQWSASDFITRYLMVVLFPLAYLAARSWQKCKTLDLLEVDFFSGSRDNDETPEPVGKSRWRRALAAFA</sequence>
<evidence type="ECO:0000256" key="1">
    <source>
        <dbReference type="ARBA" id="ARBA00004141"/>
    </source>
</evidence>
<evidence type="ECO:0000256" key="2">
    <source>
        <dbReference type="ARBA" id="ARBA00022448"/>
    </source>
</evidence>
<dbReference type="GO" id="GO:0016020">
    <property type="term" value="C:membrane"/>
    <property type="evidence" value="ECO:0007669"/>
    <property type="project" value="UniProtKB-SubCell"/>
</dbReference>
<evidence type="ECO:0000256" key="5">
    <source>
        <dbReference type="ARBA" id="ARBA00022989"/>
    </source>
</evidence>
<organism evidence="9 10">
    <name type="scientific">Rhodotorula diobovata</name>
    <dbReference type="NCBI Taxonomy" id="5288"/>
    <lineage>
        <taxon>Eukaryota</taxon>
        <taxon>Fungi</taxon>
        <taxon>Dikarya</taxon>
        <taxon>Basidiomycota</taxon>
        <taxon>Pucciniomycotina</taxon>
        <taxon>Microbotryomycetes</taxon>
        <taxon>Sporidiobolales</taxon>
        <taxon>Sporidiobolaceae</taxon>
        <taxon>Rhodotorula</taxon>
    </lineage>
</organism>
<dbReference type="InterPro" id="IPR004840">
    <property type="entry name" value="Amino_acid_permease_CS"/>
</dbReference>
<feature type="transmembrane region" description="Helical" evidence="7">
    <location>
        <begin position="355"/>
        <end position="379"/>
    </location>
</feature>
<feature type="transmembrane region" description="Helical" evidence="7">
    <location>
        <begin position="400"/>
        <end position="419"/>
    </location>
</feature>
<comment type="caution">
    <text evidence="9">The sequence shown here is derived from an EMBL/GenBank/DDBJ whole genome shotgun (WGS) entry which is preliminary data.</text>
</comment>
<keyword evidence="6 7" id="KW-0472">Membrane</keyword>
<dbReference type="FunFam" id="1.20.1740.10:FF:000001">
    <property type="entry name" value="Amino acid permease"/>
    <property type="match status" value="1"/>
</dbReference>
<keyword evidence="3 7" id="KW-0812">Transmembrane</keyword>
<name>A0A5C5FSF2_9BASI</name>
<protein>
    <submittedName>
        <fullName evidence="9">Amino acid permease</fullName>
    </submittedName>
</protein>
<dbReference type="GO" id="GO:0015171">
    <property type="term" value="F:amino acid transmembrane transporter activity"/>
    <property type="evidence" value="ECO:0007669"/>
    <property type="project" value="TreeGrafter"/>
</dbReference>
<feature type="transmembrane region" description="Helical" evidence="7">
    <location>
        <begin position="133"/>
        <end position="152"/>
    </location>
</feature>
<gene>
    <name evidence="9" type="ORF">DMC30DRAFT_402431</name>
</gene>
<feature type="transmembrane region" description="Helical" evidence="7">
    <location>
        <begin position="279"/>
        <end position="304"/>
    </location>
</feature>
<feature type="transmembrane region" description="Helical" evidence="7">
    <location>
        <begin position="172"/>
        <end position="192"/>
    </location>
</feature>
<evidence type="ECO:0000313" key="9">
    <source>
        <dbReference type="EMBL" id="TNY18711.1"/>
    </source>
</evidence>
<proteinExistence type="predicted"/>
<keyword evidence="4" id="KW-0029">Amino-acid transport</keyword>
<dbReference type="PIRSF" id="PIRSF006060">
    <property type="entry name" value="AA_transporter"/>
    <property type="match status" value="1"/>
</dbReference>
<dbReference type="AlphaFoldDB" id="A0A5C5FSF2"/>
<reference evidence="9 10" key="1">
    <citation type="submission" date="2019-03" db="EMBL/GenBank/DDBJ databases">
        <title>Rhodosporidium diobovatum UCD-FST 08-225 genome sequencing, assembly, and annotation.</title>
        <authorList>
            <person name="Fakankun I.U."/>
            <person name="Fristensky B."/>
            <person name="Levin D.B."/>
        </authorList>
    </citation>
    <scope>NUCLEOTIDE SEQUENCE [LARGE SCALE GENOMIC DNA]</scope>
    <source>
        <strain evidence="9 10">UCD-FST 08-225</strain>
    </source>
</reference>
<dbReference type="InterPro" id="IPR004841">
    <property type="entry name" value="AA-permease/SLC12A_dom"/>
</dbReference>
<evidence type="ECO:0000259" key="8">
    <source>
        <dbReference type="Pfam" id="PF00324"/>
    </source>
</evidence>
<keyword evidence="2" id="KW-0813">Transport</keyword>
<comment type="subcellular location">
    <subcellularLocation>
        <location evidence="1">Membrane</location>
        <topology evidence="1">Multi-pass membrane protein</topology>
    </subcellularLocation>
</comment>
<dbReference type="InterPro" id="IPR050524">
    <property type="entry name" value="APC_YAT"/>
</dbReference>
<evidence type="ECO:0000256" key="4">
    <source>
        <dbReference type="ARBA" id="ARBA00022970"/>
    </source>
</evidence>
<evidence type="ECO:0000256" key="3">
    <source>
        <dbReference type="ARBA" id="ARBA00022692"/>
    </source>
</evidence>
<feature type="transmembrane region" description="Helical" evidence="7">
    <location>
        <begin position="324"/>
        <end position="343"/>
    </location>
</feature>